<dbReference type="PANTHER" id="PTHR33279:SF6">
    <property type="entry name" value="SULFUR CARRIER PROTEIN YEDF-RELATED"/>
    <property type="match status" value="1"/>
</dbReference>
<feature type="domain" description="UPF0033" evidence="2">
    <location>
        <begin position="6"/>
        <end position="81"/>
    </location>
</feature>
<accession>A0A519BDK1</accession>
<protein>
    <submittedName>
        <fullName evidence="3">Sulfurtransferase TusA family protein</fullName>
    </submittedName>
</protein>
<evidence type="ECO:0000313" key="3">
    <source>
        <dbReference type="EMBL" id="RZD15340.1"/>
    </source>
</evidence>
<reference evidence="3 4" key="1">
    <citation type="submission" date="2019-01" db="EMBL/GenBank/DDBJ databases">
        <title>Insights into ecological role of a new deltaproteobacterial order Candidatus Sinidesulfobacterales (Sva0485) by metagenomics and metatranscriptomics.</title>
        <authorList>
            <person name="Tan S."/>
            <person name="Liu J."/>
            <person name="Fang Y."/>
            <person name="Hedlund B.P."/>
            <person name="Lian Z.H."/>
            <person name="Huang L.Y."/>
            <person name="Li J.T."/>
            <person name="Huang L.N."/>
            <person name="Li W.J."/>
            <person name="Jiang H.C."/>
            <person name="Dong H.L."/>
            <person name="Shu W.S."/>
        </authorList>
    </citation>
    <scope>NUCLEOTIDE SEQUENCE [LARGE SCALE GENOMIC DNA]</scope>
    <source>
        <strain evidence="3">AP3</strain>
    </source>
</reference>
<sequence length="82" mass="9106">MDNNRKIDITGMCCSVPIIKISRELKDMQSGDILLALSDKVSMENDIPAFCRQSGNELLGLETSEQDQKLPEGTIAFYIKKG</sequence>
<proteinExistence type="inferred from homology"/>
<dbReference type="EMBL" id="SGBD01000001">
    <property type="protein sequence ID" value="RZD15340.1"/>
    <property type="molecule type" value="Genomic_DNA"/>
</dbReference>
<dbReference type="InterPro" id="IPR001455">
    <property type="entry name" value="TusA-like"/>
</dbReference>
<dbReference type="Pfam" id="PF01206">
    <property type="entry name" value="TusA"/>
    <property type="match status" value="1"/>
</dbReference>
<organism evidence="3 4">
    <name type="scientific">Candidatus Acidulodesulfobacterium ferriphilum</name>
    <dbReference type="NCBI Taxonomy" id="2597223"/>
    <lineage>
        <taxon>Bacteria</taxon>
        <taxon>Deltaproteobacteria</taxon>
        <taxon>Candidatus Acidulodesulfobacterales</taxon>
        <taxon>Candidatus Acidulodesulfobacterium</taxon>
    </lineage>
</organism>
<evidence type="ECO:0000313" key="4">
    <source>
        <dbReference type="Proteomes" id="UP000320813"/>
    </source>
</evidence>
<dbReference type="PANTHER" id="PTHR33279">
    <property type="entry name" value="SULFUR CARRIER PROTEIN YEDF-RELATED"/>
    <property type="match status" value="1"/>
</dbReference>
<gene>
    <name evidence="3" type="ORF">EVJ47_03445</name>
</gene>
<evidence type="ECO:0000259" key="2">
    <source>
        <dbReference type="Pfam" id="PF01206"/>
    </source>
</evidence>
<comment type="caution">
    <text evidence="3">The sequence shown here is derived from an EMBL/GenBank/DDBJ whole genome shotgun (WGS) entry which is preliminary data.</text>
</comment>
<comment type="similarity">
    <text evidence="1">Belongs to the sulfur carrier protein TusA family.</text>
</comment>
<dbReference type="GO" id="GO:0016740">
    <property type="term" value="F:transferase activity"/>
    <property type="evidence" value="ECO:0007669"/>
    <property type="project" value="UniProtKB-KW"/>
</dbReference>
<name>A0A519BDK1_9DELT</name>
<dbReference type="InterPro" id="IPR036868">
    <property type="entry name" value="TusA-like_sf"/>
</dbReference>
<dbReference type="SUPFAM" id="SSF64307">
    <property type="entry name" value="SirA-like"/>
    <property type="match status" value="1"/>
</dbReference>
<evidence type="ECO:0000256" key="1">
    <source>
        <dbReference type="ARBA" id="ARBA00008984"/>
    </source>
</evidence>
<dbReference type="Gene3D" id="3.30.110.40">
    <property type="entry name" value="TusA-like domain"/>
    <property type="match status" value="1"/>
</dbReference>
<dbReference type="Proteomes" id="UP000320813">
    <property type="component" value="Unassembled WGS sequence"/>
</dbReference>
<keyword evidence="3" id="KW-0808">Transferase</keyword>
<dbReference type="CDD" id="cd00291">
    <property type="entry name" value="SirA_YedF_YeeD"/>
    <property type="match status" value="1"/>
</dbReference>
<dbReference type="AlphaFoldDB" id="A0A519BDK1"/>